<dbReference type="RefSeq" id="WP_062108787.1">
    <property type="nucleotide sequence ID" value="NZ_LHZR01000110.1"/>
</dbReference>
<evidence type="ECO:0000313" key="6">
    <source>
        <dbReference type="Proteomes" id="UP000075636"/>
    </source>
</evidence>
<protein>
    <submittedName>
        <fullName evidence="5">MarR family transcriptional regulator</fullName>
    </submittedName>
</protein>
<dbReference type="InterPro" id="IPR000835">
    <property type="entry name" value="HTH_MarR-typ"/>
</dbReference>
<dbReference type="PROSITE" id="PS50995">
    <property type="entry name" value="HTH_MARR_2"/>
    <property type="match status" value="1"/>
</dbReference>
<dbReference type="Gene3D" id="1.10.10.10">
    <property type="entry name" value="Winged helix-like DNA-binding domain superfamily/Winged helix DNA-binding domain"/>
    <property type="match status" value="1"/>
</dbReference>
<sequence length="155" mass="17911">MRRGKTWRQAHPGDPAFSPETSPFFHLSRLVGLYHLRMDAHLKPIGMDVPRWRVLNILHEYEFATISRIADLAVIRVSTMTKLIYRMESEDLVRTCVSQTDGRVTEVRLTEKGRAALSQVRAKAGHIFERAFGDASDEEIQAFMAMTRRIYDNIY</sequence>
<dbReference type="SMART" id="SM00347">
    <property type="entry name" value="HTH_MARR"/>
    <property type="match status" value="1"/>
</dbReference>
<dbReference type="PANTHER" id="PTHR33164">
    <property type="entry name" value="TRANSCRIPTIONAL REGULATOR, MARR FAMILY"/>
    <property type="match status" value="1"/>
</dbReference>
<dbReference type="PANTHER" id="PTHR33164:SF43">
    <property type="entry name" value="HTH-TYPE TRANSCRIPTIONAL REPRESSOR YETL"/>
    <property type="match status" value="1"/>
</dbReference>
<dbReference type="Proteomes" id="UP000075636">
    <property type="component" value="Unassembled WGS sequence"/>
</dbReference>
<dbReference type="PATRIC" id="fig|318683.6.peg.2208"/>
<keyword evidence="1" id="KW-0805">Transcription regulation</keyword>
<dbReference type="EMBL" id="LHZR01000110">
    <property type="protein sequence ID" value="KXV47101.1"/>
    <property type="molecule type" value="Genomic_DNA"/>
</dbReference>
<dbReference type="GO" id="GO:0003700">
    <property type="term" value="F:DNA-binding transcription factor activity"/>
    <property type="evidence" value="ECO:0007669"/>
    <property type="project" value="InterPro"/>
</dbReference>
<keyword evidence="2" id="KW-0238">DNA-binding</keyword>
<gene>
    <name evidence="5" type="ORF">AD945_10875</name>
</gene>
<proteinExistence type="predicted"/>
<dbReference type="OrthoDB" id="8684664at2"/>
<accession>A0A149TGU8</accession>
<dbReference type="GO" id="GO:0003677">
    <property type="term" value="F:DNA binding"/>
    <property type="evidence" value="ECO:0007669"/>
    <property type="project" value="UniProtKB-KW"/>
</dbReference>
<dbReference type="InterPro" id="IPR039422">
    <property type="entry name" value="MarR/SlyA-like"/>
</dbReference>
<dbReference type="Pfam" id="PF01047">
    <property type="entry name" value="MarR"/>
    <property type="match status" value="1"/>
</dbReference>
<dbReference type="PROSITE" id="PS01117">
    <property type="entry name" value="HTH_MARR_1"/>
    <property type="match status" value="1"/>
</dbReference>
<evidence type="ECO:0000259" key="4">
    <source>
        <dbReference type="PROSITE" id="PS50995"/>
    </source>
</evidence>
<dbReference type="InterPro" id="IPR023187">
    <property type="entry name" value="Tscrpt_reg_MarR-type_CS"/>
</dbReference>
<keyword evidence="3" id="KW-0804">Transcription</keyword>
<dbReference type="AlphaFoldDB" id="A0A149TGU8"/>
<reference evidence="5 6" key="1">
    <citation type="submission" date="2015-06" db="EMBL/GenBank/DDBJ databases">
        <title>Improved classification and identification of acetic acid bacteria using matrix-assisted laser desorption/ionization time-of-flight mass spectrometry; Gluconobacter nephelii and Gluconobacter uchimurae are later heterotypic synonyms of Gluconobacter japonicus and Gluconobacter oxydans, respectively.</title>
        <authorList>
            <person name="Li L."/>
            <person name="Cleenwerck I."/>
            <person name="De Vuyst L."/>
            <person name="Vandamme P."/>
        </authorList>
    </citation>
    <scope>NUCLEOTIDE SEQUENCE [LARGE SCALE GENOMIC DNA]</scope>
    <source>
        <strain evidence="5 6">LMG 1768</strain>
    </source>
</reference>
<feature type="domain" description="HTH marR-type" evidence="4">
    <location>
        <begin position="20"/>
        <end position="152"/>
    </location>
</feature>
<dbReference type="SUPFAM" id="SSF46785">
    <property type="entry name" value="Winged helix' DNA-binding domain"/>
    <property type="match status" value="1"/>
</dbReference>
<evidence type="ECO:0000256" key="2">
    <source>
        <dbReference type="ARBA" id="ARBA00023125"/>
    </source>
</evidence>
<dbReference type="InterPro" id="IPR036390">
    <property type="entry name" value="WH_DNA-bd_sf"/>
</dbReference>
<evidence type="ECO:0000256" key="3">
    <source>
        <dbReference type="ARBA" id="ARBA00023163"/>
    </source>
</evidence>
<evidence type="ECO:0000256" key="1">
    <source>
        <dbReference type="ARBA" id="ARBA00023015"/>
    </source>
</evidence>
<name>A0A149TGU8_9PROT</name>
<dbReference type="InterPro" id="IPR036388">
    <property type="entry name" value="WH-like_DNA-bd_sf"/>
</dbReference>
<comment type="caution">
    <text evidence="5">The sequence shown here is derived from an EMBL/GenBank/DDBJ whole genome shotgun (WGS) entry which is preliminary data.</text>
</comment>
<organism evidence="5 6">
    <name type="scientific">Gluconobacter albidus</name>
    <dbReference type="NCBI Taxonomy" id="318683"/>
    <lineage>
        <taxon>Bacteria</taxon>
        <taxon>Pseudomonadati</taxon>
        <taxon>Pseudomonadota</taxon>
        <taxon>Alphaproteobacteria</taxon>
        <taxon>Acetobacterales</taxon>
        <taxon>Acetobacteraceae</taxon>
        <taxon>Gluconobacter</taxon>
    </lineage>
</organism>
<dbReference type="GO" id="GO:0006950">
    <property type="term" value="P:response to stress"/>
    <property type="evidence" value="ECO:0007669"/>
    <property type="project" value="TreeGrafter"/>
</dbReference>
<evidence type="ECO:0000313" key="5">
    <source>
        <dbReference type="EMBL" id="KXV47101.1"/>
    </source>
</evidence>